<evidence type="ECO:0000313" key="9">
    <source>
        <dbReference type="EMBL" id="GEO03998.1"/>
    </source>
</evidence>
<gene>
    <name evidence="9" type="ORF">AAE02nite_16620</name>
</gene>
<dbReference type="Proteomes" id="UP000321532">
    <property type="component" value="Unassembled WGS sequence"/>
</dbReference>
<keyword evidence="5" id="KW-0812">Transmembrane</keyword>
<comment type="similarity">
    <text evidence="2">Belongs to the outer membrane factor (OMF) (TC 1.B.17) family.</text>
</comment>
<evidence type="ECO:0008006" key="11">
    <source>
        <dbReference type="Google" id="ProtNLM"/>
    </source>
</evidence>
<dbReference type="GO" id="GO:1990281">
    <property type="term" value="C:efflux pump complex"/>
    <property type="evidence" value="ECO:0007669"/>
    <property type="project" value="TreeGrafter"/>
</dbReference>
<evidence type="ECO:0000256" key="7">
    <source>
        <dbReference type="ARBA" id="ARBA00023237"/>
    </source>
</evidence>
<dbReference type="InterPro" id="IPR051906">
    <property type="entry name" value="TolC-like"/>
</dbReference>
<evidence type="ECO:0000256" key="4">
    <source>
        <dbReference type="ARBA" id="ARBA00022452"/>
    </source>
</evidence>
<dbReference type="OrthoDB" id="654853at2"/>
<comment type="caution">
    <text evidence="9">The sequence shown here is derived from an EMBL/GenBank/DDBJ whole genome shotgun (WGS) entry which is preliminary data.</text>
</comment>
<evidence type="ECO:0000256" key="6">
    <source>
        <dbReference type="ARBA" id="ARBA00023136"/>
    </source>
</evidence>
<dbReference type="Pfam" id="PF02321">
    <property type="entry name" value="OEP"/>
    <property type="match status" value="2"/>
</dbReference>
<dbReference type="GO" id="GO:0015288">
    <property type="term" value="F:porin activity"/>
    <property type="evidence" value="ECO:0007669"/>
    <property type="project" value="TreeGrafter"/>
</dbReference>
<sequence>MIKRTLYLAGMLLLLVRVQTYSQTLSELSLTKAWALGVNNYPAFAENQAQISAAAYQTQLVKTKYLPQLQTQLQNTYGTYAGSAGAFFPLPGLFNVAGNTALENRTGATTNLYGSVVMDWKIYDFGRRTKELQVARLQEGVVKTRLSAAQLAVQAQISYLYLAVLYNQANVKWAQTNAVRMQEVLALAKSLADAGLKPGADTLFVLASYQQALAENGNWQGKARASKIQLTEVIAVPTDSFTLPDKAYLSSAPASLLGLASADTTRHPYLQVLQQQVEVSQGQKQLTARKVFPSFSFLGGLSTRGSGLSAEGVRPGWYAGLNNRANNYLTGVGLTLNINSIYNTRLENRLAEQNILASQSRYAVQALKQQTTLQAIAARLQEQQKQMANAKQAVQNAQQAYELYVARYESGLISMTELLQLQFLLQQAEKSEIEAYQQFWAQVVQQAELTGDFSYLSNQF</sequence>
<dbReference type="GO" id="GO:0009279">
    <property type="term" value="C:cell outer membrane"/>
    <property type="evidence" value="ECO:0007669"/>
    <property type="project" value="UniProtKB-SubCell"/>
</dbReference>
<keyword evidence="8" id="KW-0175">Coiled coil</keyword>
<evidence type="ECO:0000256" key="3">
    <source>
        <dbReference type="ARBA" id="ARBA00022448"/>
    </source>
</evidence>
<dbReference type="AlphaFoldDB" id="A0A512AW94"/>
<evidence type="ECO:0000256" key="1">
    <source>
        <dbReference type="ARBA" id="ARBA00004442"/>
    </source>
</evidence>
<reference evidence="9 10" key="1">
    <citation type="submission" date="2019-07" db="EMBL/GenBank/DDBJ databases">
        <title>Whole genome shotgun sequence of Adhaeribacter aerolatus NBRC 106133.</title>
        <authorList>
            <person name="Hosoyama A."/>
            <person name="Uohara A."/>
            <person name="Ohji S."/>
            <person name="Ichikawa N."/>
        </authorList>
    </citation>
    <scope>NUCLEOTIDE SEQUENCE [LARGE SCALE GENOMIC DNA]</scope>
    <source>
        <strain evidence="9 10">NBRC 106133</strain>
    </source>
</reference>
<feature type="coiled-coil region" evidence="8">
    <location>
        <begin position="373"/>
        <end position="407"/>
    </location>
</feature>
<dbReference type="SUPFAM" id="SSF56954">
    <property type="entry name" value="Outer membrane efflux proteins (OEP)"/>
    <property type="match status" value="1"/>
</dbReference>
<dbReference type="PANTHER" id="PTHR30026:SF20">
    <property type="entry name" value="OUTER MEMBRANE PROTEIN TOLC"/>
    <property type="match status" value="1"/>
</dbReference>
<dbReference type="Gene3D" id="1.20.1600.10">
    <property type="entry name" value="Outer membrane efflux proteins (OEP)"/>
    <property type="match status" value="1"/>
</dbReference>
<organism evidence="9 10">
    <name type="scientific">Adhaeribacter aerolatus</name>
    <dbReference type="NCBI Taxonomy" id="670289"/>
    <lineage>
        <taxon>Bacteria</taxon>
        <taxon>Pseudomonadati</taxon>
        <taxon>Bacteroidota</taxon>
        <taxon>Cytophagia</taxon>
        <taxon>Cytophagales</taxon>
        <taxon>Hymenobacteraceae</taxon>
        <taxon>Adhaeribacter</taxon>
    </lineage>
</organism>
<proteinExistence type="inferred from homology"/>
<name>A0A512AW94_9BACT</name>
<dbReference type="RefSeq" id="WP_146896993.1">
    <property type="nucleotide sequence ID" value="NZ_BJYS01000009.1"/>
</dbReference>
<keyword evidence="4" id="KW-1134">Transmembrane beta strand</keyword>
<protein>
    <recommendedName>
        <fullName evidence="11">Transporter</fullName>
    </recommendedName>
</protein>
<keyword evidence="10" id="KW-1185">Reference proteome</keyword>
<dbReference type="EMBL" id="BJYS01000009">
    <property type="protein sequence ID" value="GEO03998.1"/>
    <property type="molecule type" value="Genomic_DNA"/>
</dbReference>
<dbReference type="InterPro" id="IPR003423">
    <property type="entry name" value="OMP_efflux"/>
</dbReference>
<dbReference type="GO" id="GO:0015562">
    <property type="term" value="F:efflux transmembrane transporter activity"/>
    <property type="evidence" value="ECO:0007669"/>
    <property type="project" value="InterPro"/>
</dbReference>
<accession>A0A512AW94</accession>
<evidence type="ECO:0000256" key="5">
    <source>
        <dbReference type="ARBA" id="ARBA00022692"/>
    </source>
</evidence>
<keyword evidence="7" id="KW-0998">Cell outer membrane</keyword>
<keyword evidence="6" id="KW-0472">Membrane</keyword>
<dbReference type="PANTHER" id="PTHR30026">
    <property type="entry name" value="OUTER MEMBRANE PROTEIN TOLC"/>
    <property type="match status" value="1"/>
</dbReference>
<evidence type="ECO:0000256" key="2">
    <source>
        <dbReference type="ARBA" id="ARBA00007613"/>
    </source>
</evidence>
<comment type="subcellular location">
    <subcellularLocation>
        <location evidence="1">Cell outer membrane</location>
    </subcellularLocation>
</comment>
<evidence type="ECO:0000256" key="8">
    <source>
        <dbReference type="SAM" id="Coils"/>
    </source>
</evidence>
<keyword evidence="3" id="KW-0813">Transport</keyword>
<evidence type="ECO:0000313" key="10">
    <source>
        <dbReference type="Proteomes" id="UP000321532"/>
    </source>
</evidence>